<proteinExistence type="predicted"/>
<gene>
    <name evidence="2" type="ORF">EDC28_11179</name>
</gene>
<evidence type="ECO:0000313" key="3">
    <source>
        <dbReference type="Proteomes" id="UP000268033"/>
    </source>
</evidence>
<evidence type="ECO:0000256" key="1">
    <source>
        <dbReference type="SAM" id="Phobius"/>
    </source>
</evidence>
<evidence type="ECO:0008006" key="4">
    <source>
        <dbReference type="Google" id="ProtNLM"/>
    </source>
</evidence>
<dbReference type="STRING" id="584787.GCA_001247655_00878"/>
<comment type="caution">
    <text evidence="2">The sequence shown here is derived from an EMBL/GenBank/DDBJ whole genome shotgun (WGS) entry which is preliminary data.</text>
</comment>
<reference evidence="2 3" key="1">
    <citation type="submission" date="2018-11" db="EMBL/GenBank/DDBJ databases">
        <title>Genomic Encyclopedia of Type Strains, Phase IV (KMG-IV): sequencing the most valuable type-strain genomes for metagenomic binning, comparative biology and taxonomic classification.</title>
        <authorList>
            <person name="Goeker M."/>
        </authorList>
    </citation>
    <scope>NUCLEOTIDE SEQUENCE [LARGE SCALE GENOMIC DNA]</scope>
    <source>
        <strain evidence="2 3">DSM 21945</strain>
    </source>
</reference>
<keyword evidence="1" id="KW-0812">Transmembrane</keyword>
<dbReference type="EMBL" id="RJUL01000011">
    <property type="protein sequence ID" value="ROQ21977.1"/>
    <property type="molecule type" value="Genomic_DNA"/>
</dbReference>
<accession>A0A3N1P496</accession>
<sequence length="186" mass="20414">MTGSQAINGFAKFSVSFCVLALAVAVFLKTEPGRYTLDLFFNNNASFLSLAEKEKQHNLNMKIDLSTKVVVQGKNARLGDFINRDTLILPYVENCPSCDELVHYLGQQRDVPFLVIAFDDEKAPAMADASNRNMVVLSTAAKPSVLYMDAILSPVLYEVDGDGVIKAKYPGFSADKVADLVNRLRG</sequence>
<keyword evidence="1" id="KW-0472">Membrane</keyword>
<dbReference type="AlphaFoldDB" id="A0A3N1P496"/>
<dbReference type="Proteomes" id="UP000268033">
    <property type="component" value="Unassembled WGS sequence"/>
</dbReference>
<name>A0A3N1P496_9GAMM</name>
<feature type="transmembrane region" description="Helical" evidence="1">
    <location>
        <begin position="6"/>
        <end position="28"/>
    </location>
</feature>
<keyword evidence="1" id="KW-1133">Transmembrane helix</keyword>
<dbReference type="SUPFAM" id="SSF52833">
    <property type="entry name" value="Thioredoxin-like"/>
    <property type="match status" value="1"/>
</dbReference>
<dbReference type="RefSeq" id="WP_123422480.1">
    <property type="nucleotide sequence ID" value="NZ_RJUL01000011.1"/>
</dbReference>
<keyword evidence="3" id="KW-1185">Reference proteome</keyword>
<dbReference type="InterPro" id="IPR036249">
    <property type="entry name" value="Thioredoxin-like_sf"/>
</dbReference>
<protein>
    <recommendedName>
        <fullName evidence="4">Thioredoxin domain-containing protein</fullName>
    </recommendedName>
</protein>
<evidence type="ECO:0000313" key="2">
    <source>
        <dbReference type="EMBL" id="ROQ21977.1"/>
    </source>
</evidence>
<organism evidence="2 3">
    <name type="scientific">Gallaecimonas pentaromativorans</name>
    <dbReference type="NCBI Taxonomy" id="584787"/>
    <lineage>
        <taxon>Bacteria</taxon>
        <taxon>Pseudomonadati</taxon>
        <taxon>Pseudomonadota</taxon>
        <taxon>Gammaproteobacteria</taxon>
        <taxon>Enterobacterales</taxon>
        <taxon>Gallaecimonadaceae</taxon>
        <taxon>Gallaecimonas</taxon>
    </lineage>
</organism>